<sequence length="272" mass="30125">MWAYFSSPPPYEGAIVKTYERANVKMGGTYFNNSFPALNLVGRQNDYLRIYANQFDGSVEYFRMLGRFPLDPTDEITSYHLTLYFCRKDYLNAKRSQYSSSSTLPICTTPAPPTTTTPPYYLNAKRSQYSSSSTVPICTTPAPPTTTTPPCSAPSNSAEIYIENGVVLNDFYATKADPVRTCDAANGVVMHFNGSTPANFQSFDGIVWVGDWNRDTCASPCICNNVACYEPASGNPIAYPDDPFISFYPHCTAPNQCFIALYLNSYGSVLIH</sequence>
<evidence type="ECO:0000313" key="2">
    <source>
        <dbReference type="WBParaSite" id="ES5_v2.g16951.t1"/>
    </source>
</evidence>
<reference evidence="2" key="1">
    <citation type="submission" date="2022-11" db="UniProtKB">
        <authorList>
            <consortium name="WormBaseParasite"/>
        </authorList>
    </citation>
    <scope>IDENTIFICATION</scope>
</reference>
<organism evidence="1 2">
    <name type="scientific">Panagrolaimus sp. ES5</name>
    <dbReference type="NCBI Taxonomy" id="591445"/>
    <lineage>
        <taxon>Eukaryota</taxon>
        <taxon>Metazoa</taxon>
        <taxon>Ecdysozoa</taxon>
        <taxon>Nematoda</taxon>
        <taxon>Chromadorea</taxon>
        <taxon>Rhabditida</taxon>
        <taxon>Tylenchina</taxon>
        <taxon>Panagrolaimomorpha</taxon>
        <taxon>Panagrolaimoidea</taxon>
        <taxon>Panagrolaimidae</taxon>
        <taxon>Panagrolaimus</taxon>
    </lineage>
</organism>
<evidence type="ECO:0000313" key="1">
    <source>
        <dbReference type="Proteomes" id="UP000887579"/>
    </source>
</evidence>
<dbReference type="WBParaSite" id="ES5_v2.g16951.t1">
    <property type="protein sequence ID" value="ES5_v2.g16951.t1"/>
    <property type="gene ID" value="ES5_v2.g16951"/>
</dbReference>
<protein>
    <submittedName>
        <fullName evidence="2">Uncharacterized protein</fullName>
    </submittedName>
</protein>
<accession>A0AC34FI33</accession>
<name>A0AC34FI33_9BILA</name>
<dbReference type="Proteomes" id="UP000887579">
    <property type="component" value="Unplaced"/>
</dbReference>
<proteinExistence type="predicted"/>